<evidence type="ECO:0000256" key="4">
    <source>
        <dbReference type="ARBA" id="ARBA00032976"/>
    </source>
</evidence>
<feature type="chain" id="PRO_5022217990" description="Chitooligosaccharide deacetylase" evidence="6">
    <location>
        <begin position="24"/>
        <end position="278"/>
    </location>
</feature>
<dbReference type="InterPro" id="IPR002509">
    <property type="entry name" value="NODB_dom"/>
</dbReference>
<dbReference type="Proteomes" id="UP000321717">
    <property type="component" value="Unassembled WGS sequence"/>
</dbReference>
<dbReference type="RefSeq" id="WP_235916448.1">
    <property type="nucleotide sequence ID" value="NZ_BJZP01000004.1"/>
</dbReference>
<sequence>MRLSRRAFCACFLCGLAAPRAFATSPTGASGQPAPSATVPPATTAPPLAPFKPGSLKEPRLHVEKGGQSAPRVALTLDACSGQTDRRILDVLMAEEIPATIFVTGRWIRRNAEALALMAGRPDLFEIENHGLNHVPAIDRPGSVYGIETAGSTQAVVREVEEGAKWITGAGLAPPRWFRGATALYTASSMATIEALGYRIAGYSLNADDGASVAARTALRRIAAAHDGDVIIAHVNQPSRPAGAGVAEGLAVLKKRGAVFVKLGDLSEPQLAAVAKDG</sequence>
<dbReference type="GO" id="GO:0016810">
    <property type="term" value="F:hydrolase activity, acting on carbon-nitrogen (but not peptide) bonds"/>
    <property type="evidence" value="ECO:0007669"/>
    <property type="project" value="InterPro"/>
</dbReference>
<evidence type="ECO:0000313" key="9">
    <source>
        <dbReference type="Proteomes" id="UP000321717"/>
    </source>
</evidence>
<dbReference type="PROSITE" id="PS51677">
    <property type="entry name" value="NODB"/>
    <property type="match status" value="1"/>
</dbReference>
<evidence type="ECO:0000256" key="2">
    <source>
        <dbReference type="ARBA" id="ARBA00010973"/>
    </source>
</evidence>
<feature type="compositionally biased region" description="Low complexity" evidence="5">
    <location>
        <begin position="33"/>
        <end position="42"/>
    </location>
</feature>
<accession>A0A512HFS6</accession>
<evidence type="ECO:0000259" key="7">
    <source>
        <dbReference type="PROSITE" id="PS51677"/>
    </source>
</evidence>
<evidence type="ECO:0000256" key="3">
    <source>
        <dbReference type="ARBA" id="ARBA00020071"/>
    </source>
</evidence>
<evidence type="ECO:0000256" key="5">
    <source>
        <dbReference type="SAM" id="MobiDB-lite"/>
    </source>
</evidence>
<dbReference type="SUPFAM" id="SSF88713">
    <property type="entry name" value="Glycoside hydrolase/deacetylase"/>
    <property type="match status" value="1"/>
</dbReference>
<organism evidence="8 9">
    <name type="scientific">Ciceribacter naphthalenivorans</name>
    <dbReference type="NCBI Taxonomy" id="1118451"/>
    <lineage>
        <taxon>Bacteria</taxon>
        <taxon>Pseudomonadati</taxon>
        <taxon>Pseudomonadota</taxon>
        <taxon>Alphaproteobacteria</taxon>
        <taxon>Hyphomicrobiales</taxon>
        <taxon>Rhizobiaceae</taxon>
        <taxon>Ciceribacter</taxon>
    </lineage>
</organism>
<protein>
    <recommendedName>
        <fullName evidence="3">Chitooligosaccharide deacetylase</fullName>
    </recommendedName>
    <alternativeName>
        <fullName evidence="4">Nodulation protein B</fullName>
    </alternativeName>
</protein>
<comment type="function">
    <text evidence="1">Is involved in generating a small heat-stable compound (Nod), an acylated oligomer of N-acetylglucosamine, that stimulates mitosis in various plant protoplasts.</text>
</comment>
<dbReference type="EMBL" id="BJZP01000004">
    <property type="protein sequence ID" value="GEO84299.1"/>
    <property type="molecule type" value="Genomic_DNA"/>
</dbReference>
<feature type="signal peptide" evidence="6">
    <location>
        <begin position="1"/>
        <end position="23"/>
    </location>
</feature>
<dbReference type="GO" id="GO:0005975">
    <property type="term" value="P:carbohydrate metabolic process"/>
    <property type="evidence" value="ECO:0007669"/>
    <property type="project" value="InterPro"/>
</dbReference>
<name>A0A512HFS6_9HYPH</name>
<evidence type="ECO:0000256" key="1">
    <source>
        <dbReference type="ARBA" id="ARBA00003236"/>
    </source>
</evidence>
<feature type="region of interest" description="Disordered" evidence="5">
    <location>
        <begin position="24"/>
        <end position="48"/>
    </location>
</feature>
<dbReference type="PANTHER" id="PTHR10587:SF134">
    <property type="entry name" value="SECRETED PROTEIN"/>
    <property type="match status" value="1"/>
</dbReference>
<reference evidence="8 9" key="1">
    <citation type="submission" date="2019-07" db="EMBL/GenBank/DDBJ databases">
        <title>Whole genome shotgun sequence of Rhizobium naphthalenivorans NBRC 107585.</title>
        <authorList>
            <person name="Hosoyama A."/>
            <person name="Uohara A."/>
            <person name="Ohji S."/>
            <person name="Ichikawa N."/>
        </authorList>
    </citation>
    <scope>NUCLEOTIDE SEQUENCE [LARGE SCALE GENOMIC DNA]</scope>
    <source>
        <strain evidence="8 9">NBRC 107585</strain>
    </source>
</reference>
<comment type="caution">
    <text evidence="8">The sequence shown here is derived from an EMBL/GenBank/DDBJ whole genome shotgun (WGS) entry which is preliminary data.</text>
</comment>
<dbReference type="AlphaFoldDB" id="A0A512HFS6"/>
<dbReference type="PANTHER" id="PTHR10587">
    <property type="entry name" value="GLYCOSYL TRANSFERASE-RELATED"/>
    <property type="match status" value="1"/>
</dbReference>
<comment type="similarity">
    <text evidence="2">Belongs to the polysaccharide deacetylase family.</text>
</comment>
<proteinExistence type="inferred from homology"/>
<gene>
    <name evidence="8" type="ORF">RNA01_12310</name>
</gene>
<dbReference type="InterPro" id="IPR011330">
    <property type="entry name" value="Glyco_hydro/deAcase_b/a-brl"/>
</dbReference>
<keyword evidence="9" id="KW-1185">Reference proteome</keyword>
<evidence type="ECO:0000313" key="8">
    <source>
        <dbReference type="EMBL" id="GEO84299.1"/>
    </source>
</evidence>
<feature type="domain" description="NodB homology" evidence="7">
    <location>
        <begin position="71"/>
        <end position="261"/>
    </location>
</feature>
<keyword evidence="6" id="KW-0732">Signal</keyword>
<dbReference type="Pfam" id="PF01522">
    <property type="entry name" value="Polysacc_deac_1"/>
    <property type="match status" value="1"/>
</dbReference>
<evidence type="ECO:0000256" key="6">
    <source>
        <dbReference type="SAM" id="SignalP"/>
    </source>
</evidence>
<dbReference type="InterPro" id="IPR050248">
    <property type="entry name" value="Polysacc_deacetylase_ArnD"/>
</dbReference>
<dbReference type="Gene3D" id="3.20.20.370">
    <property type="entry name" value="Glycoside hydrolase/deacetylase"/>
    <property type="match status" value="1"/>
</dbReference>